<organism evidence="1 2">
    <name type="scientific">Candidatus Nealsonbacteria bacterium CG18_big_fil_WC_8_21_14_2_50_37_10</name>
    <dbReference type="NCBI Taxonomy" id="1974717"/>
    <lineage>
        <taxon>Bacteria</taxon>
        <taxon>Candidatus Nealsoniibacteriota</taxon>
    </lineage>
</organism>
<name>A0A2H0FJ79_9BACT</name>
<reference evidence="1 2" key="1">
    <citation type="submission" date="2017-09" db="EMBL/GenBank/DDBJ databases">
        <title>Depth-based differentiation of microbial function through sediment-hosted aquifers and enrichment of novel symbionts in the deep terrestrial subsurface.</title>
        <authorList>
            <person name="Probst A.J."/>
            <person name="Ladd B."/>
            <person name="Jarett J.K."/>
            <person name="Geller-Mcgrath D.E."/>
            <person name="Sieber C.M."/>
            <person name="Emerson J.B."/>
            <person name="Anantharaman K."/>
            <person name="Thomas B.C."/>
            <person name="Malmstrom R."/>
            <person name="Stieglmeier M."/>
            <person name="Klingl A."/>
            <person name="Woyke T."/>
            <person name="Ryan C.M."/>
            <person name="Banfield J.F."/>
        </authorList>
    </citation>
    <scope>NUCLEOTIDE SEQUENCE [LARGE SCALE GENOMIC DNA]</scope>
    <source>
        <strain evidence="1">CG18_big_fil_WC_8_21_14_2_50_37_10</strain>
    </source>
</reference>
<comment type="caution">
    <text evidence="1">The sequence shown here is derived from an EMBL/GenBank/DDBJ whole genome shotgun (WGS) entry which is preliminary data.</text>
</comment>
<evidence type="ECO:0000313" key="1">
    <source>
        <dbReference type="EMBL" id="PIQ06723.1"/>
    </source>
</evidence>
<evidence type="ECO:0000313" key="2">
    <source>
        <dbReference type="Proteomes" id="UP000230778"/>
    </source>
</evidence>
<dbReference type="Proteomes" id="UP000230778">
    <property type="component" value="Unassembled WGS sequence"/>
</dbReference>
<dbReference type="AlphaFoldDB" id="A0A2H0FJ79"/>
<accession>A0A2H0FJ79</accession>
<proteinExistence type="predicted"/>
<sequence length="440" mass="50885">MQSVKPKDLKETFQKKEATEVFQLPALENHVVDLSVFTPEMAEIKAKELRENEVPKLEEEIKTALTWLDALALGDRDKREVMGYTVKQSGRKHPQEWLQEILNHPFSPYRRTAWITLYRFYFQKEVRSKEEVQNLLSLLCKQGYLVEKEEGPFKAYQKTYGLPPKAAEVLEGEPEFFQLTRSFGDLSWRVRLAEGKTAEEKGKTLLSQGKLSWKEFLDGKEGLFAVEIPAEREARRRGGTLLVRSDGIRVFPLEAAGGFQEAIEEAKKIEVFLLLRSLSWERPPYVKGMDAQKGAKITLLWYLLKNGISPLKERETLQPLREEMKAAAPLSPEEFFLERKPGIAFVEYEGTWKWEILSGEERKETQIENLFFSVERREKEGQSIIRLVTIPPWLKEFFSNCQGEFREGERFEGIPKPLQSVLHGIWGQVQKHAQIGNHAS</sequence>
<dbReference type="EMBL" id="PCUC01000094">
    <property type="protein sequence ID" value="PIQ06723.1"/>
    <property type="molecule type" value="Genomic_DNA"/>
</dbReference>
<gene>
    <name evidence="1" type="ORF">COW72_01680</name>
</gene>
<protein>
    <submittedName>
        <fullName evidence="1">Uncharacterized protein</fullName>
    </submittedName>
</protein>